<dbReference type="SUPFAM" id="SSF54909">
    <property type="entry name" value="Dimeric alpha+beta barrel"/>
    <property type="match status" value="1"/>
</dbReference>
<dbReference type="Proteomes" id="UP000636960">
    <property type="component" value="Unassembled WGS sequence"/>
</dbReference>
<gene>
    <name evidence="3" type="ORF">Ari01nite_73650</name>
</gene>
<accession>A0A919K362</accession>
<name>A0A919K362_9ACTN</name>
<comment type="caution">
    <text evidence="3">The sequence shown here is derived from an EMBL/GenBank/DDBJ whole genome shotgun (WGS) entry which is preliminary data.</text>
</comment>
<evidence type="ECO:0000259" key="2">
    <source>
        <dbReference type="Pfam" id="PF07978"/>
    </source>
</evidence>
<dbReference type="RefSeq" id="WP_203787049.1">
    <property type="nucleotide sequence ID" value="NZ_BOMV01000077.1"/>
</dbReference>
<dbReference type="InterPro" id="IPR012577">
    <property type="entry name" value="NIPSNAP"/>
</dbReference>
<feature type="region of interest" description="Disordered" evidence="1">
    <location>
        <begin position="220"/>
        <end position="243"/>
    </location>
</feature>
<keyword evidence="4" id="KW-1185">Reference proteome</keyword>
<reference evidence="3" key="1">
    <citation type="submission" date="2021-01" db="EMBL/GenBank/DDBJ databases">
        <title>Whole genome shotgun sequence of Actinoplanes rishiriensis NBRC 108556.</title>
        <authorList>
            <person name="Komaki H."/>
            <person name="Tamura T."/>
        </authorList>
    </citation>
    <scope>NUCLEOTIDE SEQUENCE</scope>
    <source>
        <strain evidence="3">NBRC 108556</strain>
    </source>
</reference>
<sequence>MDFAGCEVVELRRYRLRPGMFDDLQAVFQPWLVDGQEAAGMRLGGQFRDRDRADRFVWFRGFASMQQRHEALTAFYTGPLWRRHAAAANATMIDSDDVLLLRATEPEHRPAAPGPYGINDFVVGEAWTVPAGSDLERVLSGPGHRVLERALGQPVAMWRTEPEINTFKSLPVREGSYVVWLAAFPDEDRWRTAAARLTADPAWREIAERAATVETMCLEPTATSKHPAPRLPPGTGPDGSPRA</sequence>
<feature type="domain" description="NIPSNAP" evidence="2">
    <location>
        <begin position="9"/>
        <end position="104"/>
    </location>
</feature>
<dbReference type="Pfam" id="PF07978">
    <property type="entry name" value="NIPSNAP"/>
    <property type="match status" value="1"/>
</dbReference>
<evidence type="ECO:0000313" key="4">
    <source>
        <dbReference type="Proteomes" id="UP000636960"/>
    </source>
</evidence>
<dbReference type="InterPro" id="IPR011008">
    <property type="entry name" value="Dimeric_a/b-barrel"/>
</dbReference>
<dbReference type="EMBL" id="BOMV01000077">
    <property type="protein sequence ID" value="GIE99900.1"/>
    <property type="molecule type" value="Genomic_DNA"/>
</dbReference>
<dbReference type="Gene3D" id="3.30.70.100">
    <property type="match status" value="2"/>
</dbReference>
<dbReference type="AlphaFoldDB" id="A0A919K362"/>
<protein>
    <submittedName>
        <fullName evidence="3">NIPSNAP family containing protein</fullName>
    </submittedName>
</protein>
<organism evidence="3 4">
    <name type="scientific">Paractinoplanes rishiriensis</name>
    <dbReference type="NCBI Taxonomy" id="1050105"/>
    <lineage>
        <taxon>Bacteria</taxon>
        <taxon>Bacillati</taxon>
        <taxon>Actinomycetota</taxon>
        <taxon>Actinomycetes</taxon>
        <taxon>Micromonosporales</taxon>
        <taxon>Micromonosporaceae</taxon>
        <taxon>Paractinoplanes</taxon>
    </lineage>
</organism>
<evidence type="ECO:0000313" key="3">
    <source>
        <dbReference type="EMBL" id="GIE99900.1"/>
    </source>
</evidence>
<evidence type="ECO:0000256" key="1">
    <source>
        <dbReference type="SAM" id="MobiDB-lite"/>
    </source>
</evidence>
<proteinExistence type="predicted"/>